<feature type="region of interest" description="Disordered" evidence="5">
    <location>
        <begin position="211"/>
        <end position="231"/>
    </location>
</feature>
<dbReference type="GO" id="GO:0015165">
    <property type="term" value="F:pyrimidine nucleotide-sugar transmembrane transporter activity"/>
    <property type="evidence" value="ECO:0007669"/>
    <property type="project" value="InterPro"/>
</dbReference>
<feature type="transmembrane region" description="Helical" evidence="6">
    <location>
        <begin position="307"/>
        <end position="324"/>
    </location>
</feature>
<feature type="transmembrane region" description="Helical" evidence="6">
    <location>
        <begin position="336"/>
        <end position="358"/>
    </location>
</feature>
<feature type="transmembrane region" description="Helical" evidence="6">
    <location>
        <begin position="404"/>
        <end position="424"/>
    </location>
</feature>
<reference evidence="7" key="1">
    <citation type="submission" date="2021-01" db="EMBL/GenBank/DDBJ databases">
        <authorList>
            <person name="Corre E."/>
            <person name="Pelletier E."/>
            <person name="Niang G."/>
            <person name="Scheremetjew M."/>
            <person name="Finn R."/>
            <person name="Kale V."/>
            <person name="Holt S."/>
            <person name="Cochrane G."/>
            <person name="Meng A."/>
            <person name="Brown T."/>
            <person name="Cohen L."/>
        </authorList>
    </citation>
    <scope>NUCLEOTIDE SEQUENCE</scope>
    <source>
        <strain evidence="7">10249 10 AB</strain>
    </source>
</reference>
<proteinExistence type="predicted"/>
<dbReference type="PANTHER" id="PTHR10231">
    <property type="entry name" value="NUCLEOTIDE-SUGAR TRANSMEMBRANE TRANSPORTER"/>
    <property type="match status" value="1"/>
</dbReference>
<keyword evidence="3 6" id="KW-1133">Transmembrane helix</keyword>
<feature type="compositionally biased region" description="Low complexity" evidence="5">
    <location>
        <begin position="216"/>
        <end position="228"/>
    </location>
</feature>
<keyword evidence="4 6" id="KW-0472">Membrane</keyword>
<feature type="transmembrane region" description="Helical" evidence="6">
    <location>
        <begin position="378"/>
        <end position="398"/>
    </location>
</feature>
<dbReference type="AlphaFoldDB" id="A0A7S4EHU8"/>
<evidence type="ECO:0000256" key="6">
    <source>
        <dbReference type="SAM" id="Phobius"/>
    </source>
</evidence>
<dbReference type="InterPro" id="IPR007271">
    <property type="entry name" value="Nuc_sug_transpt"/>
</dbReference>
<evidence type="ECO:0000256" key="2">
    <source>
        <dbReference type="ARBA" id="ARBA00022692"/>
    </source>
</evidence>
<dbReference type="SUPFAM" id="SSF103481">
    <property type="entry name" value="Multidrug resistance efflux transporter EmrE"/>
    <property type="match status" value="1"/>
</dbReference>
<protein>
    <submittedName>
        <fullName evidence="7">Uncharacterized protein</fullName>
    </submittedName>
</protein>
<organism evidence="7">
    <name type="scientific">Pseudo-nitzschia australis</name>
    <dbReference type="NCBI Taxonomy" id="44445"/>
    <lineage>
        <taxon>Eukaryota</taxon>
        <taxon>Sar</taxon>
        <taxon>Stramenopiles</taxon>
        <taxon>Ochrophyta</taxon>
        <taxon>Bacillariophyta</taxon>
        <taxon>Bacillariophyceae</taxon>
        <taxon>Bacillariophycidae</taxon>
        <taxon>Bacillariales</taxon>
        <taxon>Bacillariaceae</taxon>
        <taxon>Pseudo-nitzschia</taxon>
    </lineage>
</organism>
<keyword evidence="2 6" id="KW-0812">Transmembrane</keyword>
<name>A0A7S4EHU8_9STRA</name>
<dbReference type="Pfam" id="PF04142">
    <property type="entry name" value="Nuc_sug_transp"/>
    <property type="match status" value="1"/>
</dbReference>
<evidence type="ECO:0000256" key="4">
    <source>
        <dbReference type="ARBA" id="ARBA00023136"/>
    </source>
</evidence>
<dbReference type="EMBL" id="HBIX01010298">
    <property type="protein sequence ID" value="CAE0715030.1"/>
    <property type="molecule type" value="Transcribed_RNA"/>
</dbReference>
<feature type="compositionally biased region" description="Low complexity" evidence="5">
    <location>
        <begin position="484"/>
        <end position="513"/>
    </location>
</feature>
<feature type="transmembrane region" description="Helical" evidence="6">
    <location>
        <begin position="459"/>
        <end position="477"/>
    </location>
</feature>
<gene>
    <name evidence="7" type="ORF">PAUS00366_LOCUS7782</name>
</gene>
<evidence type="ECO:0000256" key="3">
    <source>
        <dbReference type="ARBA" id="ARBA00022989"/>
    </source>
</evidence>
<feature type="transmembrane region" description="Helical" evidence="6">
    <location>
        <begin position="436"/>
        <end position="453"/>
    </location>
</feature>
<sequence length="545" mass="58717">MLRRTNSFTTDKQQELPPLVADYNYDYDYDSGAAHAATNKTTTMSMSMSTAHKHKHNTDRTKSNKINKIPECDVEDTHSNTERSDNDSNNNNGNNNNDGNNNGNHAPLVLTGGTVTFASRSGGSGGRRKTNHGSLSFVGSAWSTVSGYMNSTRIVVLLVLCLQNSMFTILRRYSQGVLQEDYSKHELLLVAELIKIVYSAWMISKNLAPSSEGDRSNNSSNSNSSNNNGQVVRRKSLSNELVYLVSTSRKMFVLALIYGSMNILSFISLRNISAGIFTIVAQCKIMTTATFSTIMLKRQYSWTKWRALIALMLGVLLFSEPIWGDNSNSNSDSDGNVVVGTAAVLIEVTLSGFASIYFEKVIKTDPLNLGIWERNFQLALGSVPVYLLFIAGNGGGTAGFFGGWSWLTALLSALGAAGGLLVALSIKYGDSILKTLATTGAIILTGVLDHLLLDGPLTPSMMIAGVQVIIAICNYTFDASPTTTTSNVTTTTSSNASTLSASTTTTATTTTNSIPSSGSEERPMSNTSNNNDEETTQFLLINNKA</sequence>
<evidence type="ECO:0000256" key="1">
    <source>
        <dbReference type="ARBA" id="ARBA00004141"/>
    </source>
</evidence>
<accession>A0A7S4EHU8</accession>
<evidence type="ECO:0000313" key="7">
    <source>
        <dbReference type="EMBL" id="CAE0715030.1"/>
    </source>
</evidence>
<feature type="region of interest" description="Disordered" evidence="5">
    <location>
        <begin position="484"/>
        <end position="545"/>
    </location>
</feature>
<evidence type="ECO:0000256" key="5">
    <source>
        <dbReference type="SAM" id="MobiDB-lite"/>
    </source>
</evidence>
<feature type="region of interest" description="Disordered" evidence="5">
    <location>
        <begin position="45"/>
        <end position="110"/>
    </location>
</feature>
<dbReference type="InterPro" id="IPR037185">
    <property type="entry name" value="EmrE-like"/>
</dbReference>
<comment type="subcellular location">
    <subcellularLocation>
        <location evidence="1">Membrane</location>
        <topology evidence="1">Multi-pass membrane protein</topology>
    </subcellularLocation>
</comment>
<dbReference type="GO" id="GO:0000139">
    <property type="term" value="C:Golgi membrane"/>
    <property type="evidence" value="ECO:0007669"/>
    <property type="project" value="InterPro"/>
</dbReference>
<feature type="compositionally biased region" description="Low complexity" evidence="5">
    <location>
        <begin position="87"/>
        <end position="104"/>
    </location>
</feature>
<feature type="compositionally biased region" description="Basic and acidic residues" evidence="5">
    <location>
        <begin position="58"/>
        <end position="86"/>
    </location>
</feature>